<dbReference type="Pfam" id="PF13508">
    <property type="entry name" value="Acetyltransf_7"/>
    <property type="match status" value="1"/>
</dbReference>
<dbReference type="Proteomes" id="UP000009328">
    <property type="component" value="Unassembled WGS sequence"/>
</dbReference>
<comment type="caution">
    <text evidence="3">The sequence shown here is derived from an EMBL/GenBank/DDBJ whole genome shotgun (WGS) entry which is preliminary data.</text>
</comment>
<dbReference type="CDD" id="cd04301">
    <property type="entry name" value="NAT_SF"/>
    <property type="match status" value="1"/>
</dbReference>
<dbReference type="InterPro" id="IPR055100">
    <property type="entry name" value="GNAT_LYC1-like"/>
</dbReference>
<dbReference type="eggNOG" id="ENOG502QPR6">
    <property type="taxonomic scope" value="Eukaryota"/>
</dbReference>
<accession>K0KGN4</accession>
<dbReference type="PANTHER" id="PTHR34815">
    <property type="entry name" value="LYSINE ACETYLTRANSFERASE"/>
    <property type="match status" value="1"/>
</dbReference>
<dbReference type="SUPFAM" id="SSF55729">
    <property type="entry name" value="Acyl-CoA N-acyltransferases (Nat)"/>
    <property type="match status" value="1"/>
</dbReference>
<protein>
    <submittedName>
        <fullName evidence="3">Uncharacterized protein</fullName>
    </submittedName>
</protein>
<keyword evidence="4" id="KW-1185">Reference proteome</keyword>
<evidence type="ECO:0000259" key="1">
    <source>
        <dbReference type="Pfam" id="PF13508"/>
    </source>
</evidence>
<dbReference type="InterPro" id="IPR053013">
    <property type="entry name" value="LAT"/>
</dbReference>
<dbReference type="Pfam" id="PF22998">
    <property type="entry name" value="GNAT_LYC1-like"/>
    <property type="match status" value="1"/>
</dbReference>
<dbReference type="EMBL" id="CAIF01000039">
    <property type="protein sequence ID" value="CCH42141.1"/>
    <property type="molecule type" value="Genomic_DNA"/>
</dbReference>
<sequence>MIQRQLSDSSTLVDELLLEESTDPEVIRYTYLQNSEAWKYRLSTEDYVKREMYLREESMMLNNKTEPLMGIHLYVLRRSSEYSKTSSKTDNIVASLEVLIRKAWRVDGSNKENAYMVNCATVGNVFTLKNHRGQGYASELMNRLNVILDEKLGPGGFSNLYSEVGSFYSKFGFQDRLVKVNYIPSDFNLVKLNVHKFSFLRLKSYDEHVELDSSNTLNDLLARAEHLGKNDVAVSLIPKPEIFHQINLKDQFIHNALYPKSTKKVENFGVKFQNTNDHILWNHDWNQRLLVITKVFIEDEENSDAYIDKFLELVSLACVEARAHELANVSIWSTSMAKTQEVHFKLVKVLSEFFHHFDYKFSDMSLISHGAIRINDQLAAENSQNNKIEWVQNEKWCWY</sequence>
<dbReference type="FunCoup" id="K0KGN4">
    <property type="interactions" value="102"/>
</dbReference>
<dbReference type="GO" id="GO:0016747">
    <property type="term" value="F:acyltransferase activity, transferring groups other than amino-acyl groups"/>
    <property type="evidence" value="ECO:0007669"/>
    <property type="project" value="InterPro"/>
</dbReference>
<evidence type="ECO:0000313" key="3">
    <source>
        <dbReference type="EMBL" id="CCH42141.1"/>
    </source>
</evidence>
<dbReference type="InParanoid" id="K0KGN4"/>
<dbReference type="AlphaFoldDB" id="K0KGN4"/>
<dbReference type="HOGENOM" id="CLU_683473_0_0_1"/>
<feature type="domain" description="N-acetyltransferase" evidence="1">
    <location>
        <begin position="120"/>
        <end position="174"/>
    </location>
</feature>
<gene>
    <name evidence="3" type="ORF">BN7_1686</name>
</gene>
<evidence type="ECO:0000313" key="4">
    <source>
        <dbReference type="Proteomes" id="UP000009328"/>
    </source>
</evidence>
<dbReference type="Gene3D" id="3.40.630.30">
    <property type="match status" value="1"/>
</dbReference>
<dbReference type="InterPro" id="IPR016181">
    <property type="entry name" value="Acyl_CoA_acyltransferase"/>
</dbReference>
<proteinExistence type="predicted"/>
<organism evidence="3 4">
    <name type="scientific">Wickerhamomyces ciferrii (strain ATCC 14091 / BCRC 22168 / CBS 111 / JCM 3599 / NBRC 0793 / NRRL Y-1031 F-60-10)</name>
    <name type="common">Yeast</name>
    <name type="synonym">Pichia ciferrii</name>
    <dbReference type="NCBI Taxonomy" id="1206466"/>
    <lineage>
        <taxon>Eukaryota</taxon>
        <taxon>Fungi</taxon>
        <taxon>Dikarya</taxon>
        <taxon>Ascomycota</taxon>
        <taxon>Saccharomycotina</taxon>
        <taxon>Saccharomycetes</taxon>
        <taxon>Phaffomycetales</taxon>
        <taxon>Wickerhamomycetaceae</taxon>
        <taxon>Wickerhamomyces</taxon>
    </lineage>
</organism>
<dbReference type="PANTHER" id="PTHR34815:SF2">
    <property type="entry name" value="N-ACETYLTRANSFERASE DOMAIN-CONTAINING PROTEIN"/>
    <property type="match status" value="1"/>
</dbReference>
<reference evidence="3 4" key="1">
    <citation type="journal article" date="2012" name="Eukaryot. Cell">
        <title>Draft genome sequence of Wickerhamomyces ciferrii NRRL Y-1031 F-60-10.</title>
        <authorList>
            <person name="Schneider J."/>
            <person name="Andrea H."/>
            <person name="Blom J."/>
            <person name="Jaenicke S."/>
            <person name="Ruckert C."/>
            <person name="Schorsch C."/>
            <person name="Szczepanowski R."/>
            <person name="Farwick M."/>
            <person name="Goesmann A."/>
            <person name="Puhler A."/>
            <person name="Schaffer S."/>
            <person name="Tauch A."/>
            <person name="Kohler T."/>
            <person name="Brinkrolf K."/>
        </authorList>
    </citation>
    <scope>NUCLEOTIDE SEQUENCE [LARGE SCALE GENOMIC DNA]</scope>
    <source>
        <strain evidence="4">ATCC 14091 / BCRC 22168 / CBS 111 / JCM 3599 / NBRC 0793 / NRRL Y-1031 F-60-10</strain>
    </source>
</reference>
<dbReference type="STRING" id="1206466.K0KGN4"/>
<name>K0KGN4_WICCF</name>
<feature type="domain" description="LYC1 C-terminal" evidence="2">
    <location>
        <begin position="200"/>
        <end position="398"/>
    </location>
</feature>
<evidence type="ECO:0000259" key="2">
    <source>
        <dbReference type="Pfam" id="PF22998"/>
    </source>
</evidence>
<dbReference type="InterPro" id="IPR000182">
    <property type="entry name" value="GNAT_dom"/>
</dbReference>